<evidence type="ECO:0000259" key="1">
    <source>
        <dbReference type="SMART" id="SM00901"/>
    </source>
</evidence>
<dbReference type="EMBL" id="JAFFZP010000002">
    <property type="protein sequence ID" value="MBN0986108.1"/>
    <property type="molecule type" value="Genomic_DNA"/>
</dbReference>
<dbReference type="RefSeq" id="WP_205212795.1">
    <property type="nucleotide sequence ID" value="NZ_JAFFZP010000002.1"/>
</dbReference>
<protein>
    <submittedName>
        <fullName evidence="2">FRG domain-containing protein</fullName>
    </submittedName>
</protein>
<accession>A0ABS2W334</accession>
<reference evidence="2 3" key="1">
    <citation type="submission" date="2021-02" db="EMBL/GenBank/DDBJ databases">
        <title>A novel species of genus Amphritea isolated from a fishpond in China.</title>
        <authorList>
            <person name="Lu H."/>
        </authorList>
    </citation>
    <scope>NUCLEOTIDE SEQUENCE [LARGE SCALE GENOMIC DNA]</scope>
    <source>
        <strain evidence="2 3">RP18W</strain>
    </source>
</reference>
<name>A0ABS2W334_9GAMM</name>
<feature type="domain" description="FRG" evidence="1">
    <location>
        <begin position="22"/>
        <end position="123"/>
    </location>
</feature>
<gene>
    <name evidence="2" type="ORF">JW498_01905</name>
</gene>
<dbReference type="InterPro" id="IPR014966">
    <property type="entry name" value="FRG-dom"/>
</dbReference>
<sequence length="497" mass="57396">MDAFKANNINEAIALAETFREAGKYDWFRGQRDRLWAPHTTLFRFQRQNKNWKALLEPKLSRFHAWMKQTPGLSPVADQPDQFFAIAQHYGIPTHYLDFSTVPAVAGYFAADGGVPGDTGVIFCLRTSDLSKFWDDISKAVSDFPPLELISVEVPNLWRLEAQQGKFLFCPSSWDFIYDMDRIEFPQTGMPAYPTRSDIYPPRKSQLELLLDQFFDYETRLENSNAFKEMLKEAENKNSVHFYQVASPKDFYYPDAFIGGVIPEHQSWADIASWLHVDVERHHEVLNVRKEINLDLSQEAEELQIQCRLIFSRVLADSTGLRSHVVHWEFQGAKSKYSDSKLLTLNNGLNRIWDGLRRLPCRDHDIATSLANWIALWRLGYGQTNDQRVNQHAAERVFGGVIRVEFGASDDSCSRGYVATESLRAAVRSDIVDLLNDECVSHIESVYWLMQQCFSVVRLYDFNRLWPLFIHQVVPTQMDRQSVIFFHPARLDILGLP</sequence>
<dbReference type="Proteomes" id="UP000760472">
    <property type="component" value="Unassembled WGS sequence"/>
</dbReference>
<proteinExistence type="predicted"/>
<dbReference type="SMART" id="SM00901">
    <property type="entry name" value="FRG"/>
    <property type="match status" value="1"/>
</dbReference>
<evidence type="ECO:0000313" key="2">
    <source>
        <dbReference type="EMBL" id="MBN0986108.1"/>
    </source>
</evidence>
<comment type="caution">
    <text evidence="2">The sequence shown here is derived from an EMBL/GenBank/DDBJ whole genome shotgun (WGS) entry which is preliminary data.</text>
</comment>
<evidence type="ECO:0000313" key="3">
    <source>
        <dbReference type="Proteomes" id="UP000760472"/>
    </source>
</evidence>
<dbReference type="Pfam" id="PF08867">
    <property type="entry name" value="FRG"/>
    <property type="match status" value="1"/>
</dbReference>
<organism evidence="2 3">
    <name type="scientific">Amphritea pacifica</name>
    <dbReference type="NCBI Taxonomy" id="2811233"/>
    <lineage>
        <taxon>Bacteria</taxon>
        <taxon>Pseudomonadati</taxon>
        <taxon>Pseudomonadota</taxon>
        <taxon>Gammaproteobacteria</taxon>
        <taxon>Oceanospirillales</taxon>
        <taxon>Oceanospirillaceae</taxon>
        <taxon>Amphritea</taxon>
    </lineage>
</organism>
<keyword evidence="3" id="KW-1185">Reference proteome</keyword>